<evidence type="ECO:0000259" key="2">
    <source>
        <dbReference type="Pfam" id="PF13649"/>
    </source>
</evidence>
<dbReference type="SUPFAM" id="SSF53335">
    <property type="entry name" value="S-adenosyl-L-methionine-dependent methyltransferases"/>
    <property type="match status" value="1"/>
</dbReference>
<organism evidence="3 4">
    <name type="scientific">Pseudonocardia charpentierae</name>
    <dbReference type="NCBI Taxonomy" id="3075545"/>
    <lineage>
        <taxon>Bacteria</taxon>
        <taxon>Bacillati</taxon>
        <taxon>Actinomycetota</taxon>
        <taxon>Actinomycetes</taxon>
        <taxon>Pseudonocardiales</taxon>
        <taxon>Pseudonocardiaceae</taxon>
        <taxon>Pseudonocardia</taxon>
    </lineage>
</organism>
<reference evidence="4" key="1">
    <citation type="submission" date="2023-07" db="EMBL/GenBank/DDBJ databases">
        <title>30 novel species of actinomycetes from the DSMZ collection.</title>
        <authorList>
            <person name="Nouioui I."/>
        </authorList>
    </citation>
    <scope>NUCLEOTIDE SEQUENCE [LARGE SCALE GENOMIC DNA]</scope>
    <source>
        <strain evidence="4">DSM 45834</strain>
    </source>
</reference>
<evidence type="ECO:0000313" key="4">
    <source>
        <dbReference type="Proteomes" id="UP001183202"/>
    </source>
</evidence>
<feature type="region of interest" description="Disordered" evidence="1">
    <location>
        <begin position="1"/>
        <end position="28"/>
    </location>
</feature>
<dbReference type="Pfam" id="PF13649">
    <property type="entry name" value="Methyltransf_25"/>
    <property type="match status" value="1"/>
</dbReference>
<keyword evidence="4" id="KW-1185">Reference proteome</keyword>
<dbReference type="Gene3D" id="3.40.50.150">
    <property type="entry name" value="Vaccinia Virus protein VP39"/>
    <property type="match status" value="1"/>
</dbReference>
<dbReference type="InterPro" id="IPR029063">
    <property type="entry name" value="SAM-dependent_MTases_sf"/>
</dbReference>
<keyword evidence="3" id="KW-0808">Transferase</keyword>
<feature type="domain" description="Methyltransferase" evidence="2">
    <location>
        <begin position="76"/>
        <end position="169"/>
    </location>
</feature>
<dbReference type="PANTHER" id="PTHR43591">
    <property type="entry name" value="METHYLTRANSFERASE"/>
    <property type="match status" value="1"/>
</dbReference>
<dbReference type="InterPro" id="IPR041698">
    <property type="entry name" value="Methyltransf_25"/>
</dbReference>
<dbReference type="GO" id="GO:0008168">
    <property type="term" value="F:methyltransferase activity"/>
    <property type="evidence" value="ECO:0007669"/>
    <property type="project" value="UniProtKB-KW"/>
</dbReference>
<dbReference type="EMBL" id="JAVREJ010000004">
    <property type="protein sequence ID" value="MDT0349428.1"/>
    <property type="molecule type" value="Genomic_DNA"/>
</dbReference>
<evidence type="ECO:0000256" key="1">
    <source>
        <dbReference type="SAM" id="MobiDB-lite"/>
    </source>
</evidence>
<name>A0ABU2N666_9PSEU</name>
<dbReference type="EC" id="2.1.-.-" evidence="3"/>
<dbReference type="Proteomes" id="UP001183202">
    <property type="component" value="Unassembled WGS sequence"/>
</dbReference>
<sequence>MTDIAAAPNCSDKGRSFRTGGTVDGQVDPTNAAQERAWDGTEGGLWAAHADLLEQMPARYDAALLDAAGIGPGARVLDIGCGTGSLTRKAARRAAPGLVVGVDLSAAMVEVAHTRAAGLGNASFLRADAQVHPFPTAGVDVVVSRTGASFFGDAPAAFANLARATAPGGRLALLTWQAPSRNEWFVEVTAALAGQPMGGPPPGVPSPFALADPDAVRALLGGAGYADVQLTDVREPAQFGGDPVAACDVMADLLGWLLDGRDAAEARGALLDTMRAHEGPDGVTFGSAAWLVTAIRPG</sequence>
<dbReference type="GO" id="GO:0032259">
    <property type="term" value="P:methylation"/>
    <property type="evidence" value="ECO:0007669"/>
    <property type="project" value="UniProtKB-KW"/>
</dbReference>
<keyword evidence="3" id="KW-0489">Methyltransferase</keyword>
<dbReference type="RefSeq" id="WP_311555460.1">
    <property type="nucleotide sequence ID" value="NZ_JAVREJ010000004.1"/>
</dbReference>
<comment type="caution">
    <text evidence="3">The sequence shown here is derived from an EMBL/GenBank/DDBJ whole genome shotgun (WGS) entry which is preliminary data.</text>
</comment>
<dbReference type="CDD" id="cd02440">
    <property type="entry name" value="AdoMet_MTases"/>
    <property type="match status" value="1"/>
</dbReference>
<evidence type="ECO:0000313" key="3">
    <source>
        <dbReference type="EMBL" id="MDT0349428.1"/>
    </source>
</evidence>
<protein>
    <submittedName>
        <fullName evidence="3">Class I SAM-dependent methyltransferase</fullName>
        <ecNumber evidence="3">2.1.-.-</ecNumber>
    </submittedName>
</protein>
<gene>
    <name evidence="3" type="ORF">RM445_07785</name>
</gene>
<dbReference type="PANTHER" id="PTHR43591:SF24">
    <property type="entry name" value="2-METHOXY-6-POLYPRENYL-1,4-BENZOQUINOL METHYLASE, MITOCHONDRIAL"/>
    <property type="match status" value="1"/>
</dbReference>
<accession>A0ABU2N666</accession>
<proteinExistence type="predicted"/>